<evidence type="ECO:0000313" key="2">
    <source>
        <dbReference type="Proteomes" id="UP000003174"/>
    </source>
</evidence>
<dbReference type="Proteomes" id="UP000003174">
    <property type="component" value="Unassembled WGS sequence"/>
</dbReference>
<proteinExistence type="predicted"/>
<dbReference type="EMBL" id="ACEP01000001">
    <property type="protein sequence ID" value="EEG38104.1"/>
    <property type="molecule type" value="Genomic_DNA"/>
</dbReference>
<name>C0ERJ4_9FIRM</name>
<protein>
    <submittedName>
        <fullName evidence="1">Uncharacterized protein</fullName>
    </submittedName>
</protein>
<gene>
    <name evidence="1" type="ORF">EUBHAL_00001</name>
</gene>
<organism evidence="1 2">
    <name type="scientific">Anaerobutyricum hallii DSM 3353</name>
    <dbReference type="NCBI Taxonomy" id="411469"/>
    <lineage>
        <taxon>Bacteria</taxon>
        <taxon>Bacillati</taxon>
        <taxon>Bacillota</taxon>
        <taxon>Clostridia</taxon>
        <taxon>Lachnospirales</taxon>
        <taxon>Lachnospiraceae</taxon>
        <taxon>Anaerobutyricum</taxon>
    </lineage>
</organism>
<dbReference type="AlphaFoldDB" id="C0ERJ4"/>
<comment type="caution">
    <text evidence="1">The sequence shown here is derived from an EMBL/GenBank/DDBJ whole genome shotgun (WGS) entry which is preliminary data.</text>
</comment>
<accession>C0ERJ4</accession>
<reference evidence="1 2" key="1">
    <citation type="submission" date="2009-01" db="EMBL/GenBank/DDBJ databases">
        <authorList>
            <person name="Fulton L."/>
            <person name="Clifton S."/>
            <person name="Fulton B."/>
            <person name="Xu J."/>
            <person name="Minx P."/>
            <person name="Pepin K.H."/>
            <person name="Johnson M."/>
            <person name="Bhonagiri V."/>
            <person name="Nash W.E."/>
            <person name="Mardis E.R."/>
            <person name="Wilson R.K."/>
        </authorList>
    </citation>
    <scope>NUCLEOTIDE SEQUENCE [LARGE SCALE GENOMIC DNA]</scope>
    <source>
        <strain evidence="1 2">DSM 3353</strain>
    </source>
</reference>
<sequence>MLAYALVSKPCSEATNMMISLFYFLTVDGSDKYVPNLLL</sequence>
<evidence type="ECO:0000313" key="1">
    <source>
        <dbReference type="EMBL" id="EEG38104.1"/>
    </source>
</evidence>
<reference evidence="1 2" key="2">
    <citation type="submission" date="2009-02" db="EMBL/GenBank/DDBJ databases">
        <title>Draft genome sequence of Eubacterium hallii (DSM 3353).</title>
        <authorList>
            <person name="Sudarsanam P."/>
            <person name="Ley R."/>
            <person name="Guruge J."/>
            <person name="Turnbaugh P.J."/>
            <person name="Mahowald M."/>
            <person name="Liep D."/>
            <person name="Gordon J."/>
        </authorList>
    </citation>
    <scope>NUCLEOTIDE SEQUENCE [LARGE SCALE GENOMIC DNA]</scope>
    <source>
        <strain evidence="1 2">DSM 3353</strain>
    </source>
</reference>